<reference evidence="2 3" key="1">
    <citation type="submission" date="2015-04" db="EMBL/GenBank/DDBJ databases">
        <title>Draft genome sequence of Rathayibacter toxicus strain FH-142 (AKA 70134 or CS 32), a Western Australian isolate.</title>
        <authorList>
            <consortium name="Consortium for Microbial Forensics and Genomics (microFORGE)"/>
            <person name="Knight B.M."/>
            <person name="Roberts D.P."/>
            <person name="Lin D."/>
            <person name="Hari K."/>
            <person name="Fletcher J."/>
            <person name="Melcher U."/>
            <person name="Blagden T."/>
            <person name="Luster D.G."/>
            <person name="Sechler A.J."/>
            <person name="Schneider W.L."/>
            <person name="Winegar R.A."/>
        </authorList>
    </citation>
    <scope>NUCLEOTIDE SEQUENCE [LARGE SCALE GENOMIC DNA]</scope>
    <source>
        <strain evidence="2 3">FH142</strain>
    </source>
</reference>
<feature type="chain" id="PRO_5009759163" description="Secreted protein" evidence="1">
    <location>
        <begin position="33"/>
        <end position="176"/>
    </location>
</feature>
<gene>
    <name evidence="2" type="ORF">VT73_01755</name>
</gene>
<keyword evidence="1" id="KW-0732">Signal</keyword>
<dbReference type="GeneID" id="93666629"/>
<dbReference type="KEGG" id="rtx:TI83_08615"/>
<dbReference type="AlphaFoldDB" id="A0A0C5BFX1"/>
<dbReference type="RefSeq" id="WP_042734249.1">
    <property type="nucleotide sequence ID" value="NZ_CP010848.1"/>
</dbReference>
<sequence>MKNTFRRRIFASILLGSLVAVGSLAVASPAQAITIGVCTMQAQDPHPSTHVNGTINGVGTATCSVSMDEIYVHTVLERADGATWQGDTNDYFGVNREQSNAATTCNNGPAVFRLRLSYVLRAPSGYSPAYSANTVYSIWKSVACGVSNAVTPVDIYTQLEDELPAITETVTFHPTQ</sequence>
<evidence type="ECO:0000256" key="1">
    <source>
        <dbReference type="SAM" id="SignalP"/>
    </source>
</evidence>
<dbReference type="EMBL" id="LBFI01000011">
    <property type="protein sequence ID" value="KKM46999.1"/>
    <property type="molecule type" value="Genomic_DNA"/>
</dbReference>
<dbReference type="PATRIC" id="fig|145458.7.peg.1964"/>
<dbReference type="eggNOG" id="ENOG50322TF">
    <property type="taxonomic scope" value="Bacteria"/>
</dbReference>
<name>A0A0C5BFX1_9MICO</name>
<keyword evidence="3" id="KW-1185">Reference proteome</keyword>
<organism evidence="2 3">
    <name type="scientific">Rathayibacter toxicus</name>
    <dbReference type="NCBI Taxonomy" id="145458"/>
    <lineage>
        <taxon>Bacteria</taxon>
        <taxon>Bacillati</taxon>
        <taxon>Actinomycetota</taxon>
        <taxon>Actinomycetes</taxon>
        <taxon>Micrococcales</taxon>
        <taxon>Microbacteriaceae</taxon>
        <taxon>Rathayibacter</taxon>
    </lineage>
</organism>
<dbReference type="KEGG" id="rtc:APU90_08465"/>
<feature type="signal peptide" evidence="1">
    <location>
        <begin position="1"/>
        <end position="32"/>
    </location>
</feature>
<proteinExistence type="predicted"/>
<dbReference type="Proteomes" id="UP000052979">
    <property type="component" value="Unassembled WGS sequence"/>
</dbReference>
<evidence type="ECO:0000313" key="2">
    <source>
        <dbReference type="EMBL" id="KKM46999.1"/>
    </source>
</evidence>
<evidence type="ECO:0000313" key="3">
    <source>
        <dbReference type="Proteomes" id="UP000052979"/>
    </source>
</evidence>
<evidence type="ECO:0008006" key="4">
    <source>
        <dbReference type="Google" id="ProtNLM"/>
    </source>
</evidence>
<protein>
    <recommendedName>
        <fullName evidence="4">Secreted protein</fullName>
    </recommendedName>
</protein>
<accession>A0A0C5BFX1</accession>
<comment type="caution">
    <text evidence="2">The sequence shown here is derived from an EMBL/GenBank/DDBJ whole genome shotgun (WGS) entry which is preliminary data.</text>
</comment>